<dbReference type="InterPro" id="IPR051395">
    <property type="entry name" value="Cytochrome_c_Peroxidase/MauG"/>
</dbReference>
<dbReference type="GO" id="GO:0004130">
    <property type="term" value="F:cytochrome-c peroxidase activity"/>
    <property type="evidence" value="ECO:0007669"/>
    <property type="project" value="TreeGrafter"/>
</dbReference>
<comment type="subcellular location">
    <subcellularLocation>
        <location evidence="1">Cell envelope</location>
    </subcellularLocation>
</comment>
<accession>A0A9X2PFD7</accession>
<evidence type="ECO:0000313" key="10">
    <source>
        <dbReference type="EMBL" id="MCS0497669.1"/>
    </source>
</evidence>
<evidence type="ECO:0000256" key="1">
    <source>
        <dbReference type="ARBA" id="ARBA00004196"/>
    </source>
</evidence>
<dbReference type="PANTHER" id="PTHR30600">
    <property type="entry name" value="CYTOCHROME C PEROXIDASE-RELATED"/>
    <property type="match status" value="1"/>
</dbReference>
<dbReference type="Pfam" id="PF03150">
    <property type="entry name" value="CCP_MauG"/>
    <property type="match status" value="1"/>
</dbReference>
<comment type="caution">
    <text evidence="10">The sequence shown here is derived from an EMBL/GenBank/DDBJ whole genome shotgun (WGS) entry which is preliminary data.</text>
</comment>
<dbReference type="GO" id="GO:0046872">
    <property type="term" value="F:metal ion binding"/>
    <property type="evidence" value="ECO:0007669"/>
    <property type="project" value="UniProtKB-KW"/>
</dbReference>
<feature type="domain" description="Cytochrome c" evidence="9">
    <location>
        <begin position="207"/>
        <end position="383"/>
    </location>
</feature>
<evidence type="ECO:0000256" key="4">
    <source>
        <dbReference type="ARBA" id="ARBA00022729"/>
    </source>
</evidence>
<dbReference type="Proteomes" id="UP001151088">
    <property type="component" value="Unassembled WGS sequence"/>
</dbReference>
<evidence type="ECO:0000256" key="6">
    <source>
        <dbReference type="ARBA" id="ARBA00023004"/>
    </source>
</evidence>
<dbReference type="EMBL" id="JANTHZ010000014">
    <property type="protein sequence ID" value="MCS0497669.1"/>
    <property type="molecule type" value="Genomic_DNA"/>
</dbReference>
<keyword evidence="6 7" id="KW-0408">Iron</keyword>
<keyword evidence="2 7" id="KW-0349">Heme</keyword>
<dbReference type="InterPro" id="IPR004852">
    <property type="entry name" value="Di-haem_cyt_c_peroxidsae"/>
</dbReference>
<proteinExistence type="predicted"/>
<evidence type="ECO:0000259" key="9">
    <source>
        <dbReference type="PROSITE" id="PS51007"/>
    </source>
</evidence>
<protein>
    <submittedName>
        <fullName evidence="10">C-type cytochrome</fullName>
    </submittedName>
</protein>
<name>A0A9X2PFD7_9HYPH</name>
<evidence type="ECO:0000256" key="5">
    <source>
        <dbReference type="ARBA" id="ARBA00023002"/>
    </source>
</evidence>
<dbReference type="GO" id="GO:0009055">
    <property type="term" value="F:electron transfer activity"/>
    <property type="evidence" value="ECO:0007669"/>
    <property type="project" value="InterPro"/>
</dbReference>
<dbReference type="PROSITE" id="PS51007">
    <property type="entry name" value="CYTC"/>
    <property type="match status" value="2"/>
</dbReference>
<dbReference type="AlphaFoldDB" id="A0A9X2PFD7"/>
<evidence type="ECO:0000256" key="3">
    <source>
        <dbReference type="ARBA" id="ARBA00022723"/>
    </source>
</evidence>
<dbReference type="Gene3D" id="1.10.760.10">
    <property type="entry name" value="Cytochrome c-like domain"/>
    <property type="match status" value="2"/>
</dbReference>
<evidence type="ECO:0000313" key="11">
    <source>
        <dbReference type="Proteomes" id="UP001151088"/>
    </source>
</evidence>
<gene>
    <name evidence="10" type="ORF">NVS89_21485</name>
</gene>
<dbReference type="PANTHER" id="PTHR30600:SF10">
    <property type="entry name" value="BLL6722 PROTEIN"/>
    <property type="match status" value="1"/>
</dbReference>
<feature type="domain" description="Cytochrome c" evidence="9">
    <location>
        <begin position="24"/>
        <end position="153"/>
    </location>
</feature>
<dbReference type="InterPro" id="IPR036909">
    <property type="entry name" value="Cyt_c-like_dom_sf"/>
</dbReference>
<keyword evidence="3 7" id="KW-0479">Metal-binding</keyword>
<dbReference type="GO" id="GO:0020037">
    <property type="term" value="F:heme binding"/>
    <property type="evidence" value="ECO:0007669"/>
    <property type="project" value="InterPro"/>
</dbReference>
<keyword evidence="11" id="KW-1185">Reference proteome</keyword>
<dbReference type="GO" id="GO:0030313">
    <property type="term" value="C:cell envelope"/>
    <property type="evidence" value="ECO:0007669"/>
    <property type="project" value="UniProtKB-SubCell"/>
</dbReference>
<dbReference type="InterPro" id="IPR009056">
    <property type="entry name" value="Cyt_c-like_dom"/>
</dbReference>
<dbReference type="SUPFAM" id="SSF46626">
    <property type="entry name" value="Cytochrome c"/>
    <property type="match status" value="2"/>
</dbReference>
<keyword evidence="4" id="KW-0732">Signal</keyword>
<evidence type="ECO:0000256" key="7">
    <source>
        <dbReference type="PROSITE-ProRule" id="PRU00433"/>
    </source>
</evidence>
<reference evidence="10" key="1">
    <citation type="submission" date="2022-08" db="EMBL/GenBank/DDBJ databases">
        <authorList>
            <person name="Li F."/>
        </authorList>
    </citation>
    <scope>NUCLEOTIDE SEQUENCE</scope>
    <source>
        <strain evidence="10">MQZ15Z-1</strain>
    </source>
</reference>
<feature type="region of interest" description="Disordered" evidence="8">
    <location>
        <begin position="95"/>
        <end position="120"/>
    </location>
</feature>
<evidence type="ECO:0000256" key="2">
    <source>
        <dbReference type="ARBA" id="ARBA00022617"/>
    </source>
</evidence>
<evidence type="ECO:0000256" key="8">
    <source>
        <dbReference type="SAM" id="MobiDB-lite"/>
    </source>
</evidence>
<sequence length="397" mass="42438">MAGAPAMAVSGGLSRADAYARADALTALGRKMFFDPSLSASHALACASCHAPSAGFSPADAAPIRFGGPHLDQPGGRAVPSLTYIEVTPAFTEHEFDGEEEGDPSVDNGPTGGLDWDGRADRGRDQARFPLLAPNEMANASPAAVVASVRAAPYAGEVRALSGGSDDAALFRTVVAALEAFEQDPATFYPYTSKFDAYLAGKATLSNAEARGLKLFEDEDKGNCASCHRSQVDATGTPPQFTDYGMIALGLPRNPAIPANKDPNFYDLGLCGPYRTDFAGEADYCGLFKTPSLRNVARRKTFFHNGVFTSLRDAVAFYVYRDVQPERFYPRRADGSVAIYDDLPERYRQNLNQDPPFGGKPGDRPALTEAEIDDVVAFLKTLDDGYQPPHAGVSSSR</sequence>
<organism evidence="10 11">
    <name type="scientific">Ancylobacter mangrovi</name>
    <dbReference type="NCBI Taxonomy" id="2972472"/>
    <lineage>
        <taxon>Bacteria</taxon>
        <taxon>Pseudomonadati</taxon>
        <taxon>Pseudomonadota</taxon>
        <taxon>Alphaproteobacteria</taxon>
        <taxon>Hyphomicrobiales</taxon>
        <taxon>Xanthobacteraceae</taxon>
        <taxon>Ancylobacter</taxon>
    </lineage>
</organism>
<keyword evidence="5" id="KW-0560">Oxidoreductase</keyword>